<gene>
    <name evidence="5" type="primary">sigI</name>
    <name evidence="5" type="ORF">XM38_008370</name>
</gene>
<sequence length="322" mass="36155">MDQPDRLDAFRQYRPLLFAIAYRMLSSVADAEDMVQETFIRWQQASDGAIHSAKAYLSSIITRLCIDYLRSARVRREQYVGTWLPEPISTPATTDPAQSAELADTLSTAFLLLLETLSPVERAVFLLREAFDYDYDTIGTIVDKRPENCRQIVRRAKRHLSTQRPRFEPSQQRQEQLVHQFLRACHAGDFHGLMALLSEDITIATDGGGKARAIPRPLQGAAKVARFLLTIRKQKPADTIYQIQGVNGQPGILTYVDRRLFSVATFGFDAEHIRAIFIVNNPDKLACVEESLDGAPRCRRDAISIPGSQDAPEAVKTPGMTH</sequence>
<dbReference type="SUPFAM" id="SSF88659">
    <property type="entry name" value="Sigma3 and sigma4 domains of RNA polymerase sigma factors"/>
    <property type="match status" value="1"/>
</dbReference>
<evidence type="ECO:0000256" key="1">
    <source>
        <dbReference type="ARBA" id="ARBA00011344"/>
    </source>
</evidence>
<dbReference type="Gene3D" id="1.10.10.10">
    <property type="entry name" value="Winged helix-like DNA-binding domain superfamily/Winged helix DNA-binding domain"/>
    <property type="match status" value="1"/>
</dbReference>
<dbReference type="NCBIfam" id="TIGR02957">
    <property type="entry name" value="SigX4"/>
    <property type="match status" value="1"/>
</dbReference>
<dbReference type="Gene3D" id="3.10.450.50">
    <property type="match status" value="1"/>
</dbReference>
<dbReference type="InterPro" id="IPR052704">
    <property type="entry name" value="ECF_Sigma-70_Domain"/>
</dbReference>
<dbReference type="KEGG" id="hhg:XM38_008370"/>
<dbReference type="Pfam" id="PF04542">
    <property type="entry name" value="Sigma70_r2"/>
    <property type="match status" value="1"/>
</dbReference>
<accession>A0A1Z3HIH6</accession>
<dbReference type="NCBIfam" id="NF007214">
    <property type="entry name" value="PRK09636.1"/>
    <property type="match status" value="1"/>
</dbReference>
<feature type="domain" description="RNA polymerase sigma-70 region 2" evidence="3">
    <location>
        <begin position="10"/>
        <end position="73"/>
    </location>
</feature>
<dbReference type="SUPFAM" id="SSF54427">
    <property type="entry name" value="NTF2-like"/>
    <property type="match status" value="1"/>
</dbReference>
<comment type="subunit">
    <text evidence="1">Interacts transiently with the RNA polymerase catalytic core formed by RpoA, RpoB, RpoC and RpoZ (2 alpha, 1 beta, 1 beta' and 1 omega subunit) to form the RNA polymerase holoenzyme that can initiate transcription.</text>
</comment>
<dbReference type="SUPFAM" id="SSF88946">
    <property type="entry name" value="Sigma2 domain of RNA polymerase sigma factors"/>
    <property type="match status" value="1"/>
</dbReference>
<reference evidence="5 6" key="1">
    <citation type="journal article" date="2016" name="Biochim. Biophys. Acta">
        <title>Characterization of red-shifted phycobilisomes isolated from the chlorophyll f-containing cyanobacterium Halomicronema hongdechloris.</title>
        <authorList>
            <person name="Li Y."/>
            <person name="Lin Y."/>
            <person name="Garvey C.J."/>
            <person name="Birch D."/>
            <person name="Corkery R.W."/>
            <person name="Loughlin P.C."/>
            <person name="Scheer H."/>
            <person name="Willows R.D."/>
            <person name="Chen M."/>
        </authorList>
    </citation>
    <scope>NUCLEOTIDE SEQUENCE [LARGE SCALE GENOMIC DNA]</scope>
    <source>
        <strain evidence="5 6">C2206</strain>
    </source>
</reference>
<dbReference type="OrthoDB" id="3211555at2"/>
<name>A0A1Z3HIH6_9CYAN</name>
<dbReference type="Proteomes" id="UP000191901">
    <property type="component" value="Chromosome"/>
</dbReference>
<dbReference type="Gene3D" id="1.10.1740.10">
    <property type="match status" value="1"/>
</dbReference>
<dbReference type="AlphaFoldDB" id="A0A1Z3HIH6"/>
<dbReference type="Pfam" id="PF08281">
    <property type="entry name" value="Sigma70_r4_2"/>
    <property type="match status" value="1"/>
</dbReference>
<dbReference type="GO" id="GO:0003677">
    <property type="term" value="F:DNA binding"/>
    <property type="evidence" value="ECO:0007669"/>
    <property type="project" value="InterPro"/>
</dbReference>
<dbReference type="GO" id="GO:0006352">
    <property type="term" value="P:DNA-templated transcription initiation"/>
    <property type="evidence" value="ECO:0007669"/>
    <property type="project" value="InterPro"/>
</dbReference>
<dbReference type="InterPro" id="IPR007627">
    <property type="entry name" value="RNA_pol_sigma70_r2"/>
</dbReference>
<organism evidence="5 6">
    <name type="scientific">Halomicronema hongdechloris C2206</name>
    <dbReference type="NCBI Taxonomy" id="1641165"/>
    <lineage>
        <taxon>Bacteria</taxon>
        <taxon>Bacillati</taxon>
        <taxon>Cyanobacteriota</taxon>
        <taxon>Cyanophyceae</taxon>
        <taxon>Nodosilineales</taxon>
        <taxon>Nodosilineaceae</taxon>
        <taxon>Halomicronema</taxon>
    </lineage>
</organism>
<dbReference type="NCBIfam" id="TIGR02937">
    <property type="entry name" value="sigma70-ECF"/>
    <property type="match status" value="1"/>
</dbReference>
<dbReference type="InterPro" id="IPR014303">
    <property type="entry name" value="RNA_pol_sigma-70_ECF"/>
</dbReference>
<keyword evidence="6" id="KW-1185">Reference proteome</keyword>
<dbReference type="PANTHER" id="PTHR30173">
    <property type="entry name" value="SIGMA 19 FACTOR"/>
    <property type="match status" value="1"/>
</dbReference>
<dbReference type="RefSeq" id="WP_080809516.1">
    <property type="nucleotide sequence ID" value="NZ_CP021983.2"/>
</dbReference>
<evidence type="ECO:0000256" key="2">
    <source>
        <dbReference type="SAM" id="MobiDB-lite"/>
    </source>
</evidence>
<evidence type="ECO:0000313" key="6">
    <source>
        <dbReference type="Proteomes" id="UP000191901"/>
    </source>
</evidence>
<dbReference type="GO" id="GO:0016987">
    <property type="term" value="F:sigma factor activity"/>
    <property type="evidence" value="ECO:0007669"/>
    <property type="project" value="InterPro"/>
</dbReference>
<proteinExistence type="predicted"/>
<dbReference type="InterPro" id="IPR013324">
    <property type="entry name" value="RNA_pol_sigma_r3/r4-like"/>
</dbReference>
<evidence type="ECO:0000313" key="5">
    <source>
        <dbReference type="EMBL" id="ASC69907.1"/>
    </source>
</evidence>
<feature type="domain" description="RNA polymerase sigma factor 70 region 4 type 2" evidence="4">
    <location>
        <begin position="109"/>
        <end position="160"/>
    </location>
</feature>
<dbReference type="InterPro" id="IPR013249">
    <property type="entry name" value="RNA_pol_sigma70_r4_t2"/>
</dbReference>
<dbReference type="InterPro" id="IPR036388">
    <property type="entry name" value="WH-like_DNA-bd_sf"/>
</dbReference>
<dbReference type="PANTHER" id="PTHR30173:SF36">
    <property type="entry name" value="ECF RNA POLYMERASE SIGMA FACTOR SIGJ"/>
    <property type="match status" value="1"/>
</dbReference>
<dbReference type="InterPro" id="IPR032710">
    <property type="entry name" value="NTF2-like_dom_sf"/>
</dbReference>
<feature type="region of interest" description="Disordered" evidence="2">
    <location>
        <begin position="302"/>
        <end position="322"/>
    </location>
</feature>
<dbReference type="EMBL" id="CP021983">
    <property type="protein sequence ID" value="ASC69907.1"/>
    <property type="molecule type" value="Genomic_DNA"/>
</dbReference>
<dbReference type="InterPro" id="IPR014284">
    <property type="entry name" value="RNA_pol_sigma-70_dom"/>
</dbReference>
<protein>
    <submittedName>
        <fullName evidence="5">ECF RNA polymerase sigma factor SigI</fullName>
    </submittedName>
</protein>
<dbReference type="InterPro" id="IPR013325">
    <property type="entry name" value="RNA_pol_sigma_r2"/>
</dbReference>
<evidence type="ECO:0000259" key="4">
    <source>
        <dbReference type="Pfam" id="PF08281"/>
    </source>
</evidence>
<evidence type="ECO:0000259" key="3">
    <source>
        <dbReference type="Pfam" id="PF04542"/>
    </source>
</evidence>